<protein>
    <submittedName>
        <fullName evidence="2">PHP domain protein</fullName>
    </submittedName>
</protein>
<dbReference type="Proteomes" id="UP000002186">
    <property type="component" value="Chromosome"/>
</dbReference>
<evidence type="ECO:0000313" key="3">
    <source>
        <dbReference type="Proteomes" id="UP000002186"/>
    </source>
</evidence>
<dbReference type="HOGENOM" id="CLU_067347_0_0_4"/>
<dbReference type="STRING" id="85643.Tmz1t_1683"/>
<dbReference type="AlphaFoldDB" id="C4ZJQ6"/>
<dbReference type="NCBIfam" id="NF041577">
    <property type="entry name" value="nside_bi_sphtase"/>
    <property type="match status" value="1"/>
</dbReference>
<evidence type="ECO:0000259" key="1">
    <source>
        <dbReference type="SMART" id="SM00481"/>
    </source>
</evidence>
<dbReference type="PANTHER" id="PTHR42924">
    <property type="entry name" value="EXONUCLEASE"/>
    <property type="match status" value="1"/>
</dbReference>
<dbReference type="Gene3D" id="3.20.20.140">
    <property type="entry name" value="Metal-dependent hydrolases"/>
    <property type="match status" value="1"/>
</dbReference>
<name>C4ZJQ6_THASP</name>
<reference evidence="2 3" key="2">
    <citation type="journal article" date="2012" name="Stand. Genomic Sci.">
        <title>Complete genome sequence of Thauera aminoaromatica strain MZ1T.</title>
        <authorList>
            <person name="Jiang K."/>
            <person name="Sanseverino J."/>
            <person name="Chauhan A."/>
            <person name="Lucas S."/>
            <person name="Copeland A."/>
            <person name="Lapidus A."/>
            <person name="Del Rio T.G."/>
            <person name="Dalin E."/>
            <person name="Tice H."/>
            <person name="Bruce D."/>
            <person name="Goodwin L."/>
            <person name="Pitluck S."/>
            <person name="Sims D."/>
            <person name="Brettin T."/>
            <person name="Detter J.C."/>
            <person name="Han C."/>
            <person name="Chang Y.J."/>
            <person name="Larimer F."/>
            <person name="Land M."/>
            <person name="Hauser L."/>
            <person name="Kyrpides N.C."/>
            <person name="Mikhailova N."/>
            <person name="Moser S."/>
            <person name="Jegier P."/>
            <person name="Close D."/>
            <person name="Debruyn J.M."/>
            <person name="Wang Y."/>
            <person name="Layton A.C."/>
            <person name="Allen M.S."/>
            <person name="Sayler G.S."/>
        </authorList>
    </citation>
    <scope>NUCLEOTIDE SEQUENCE [LARGE SCALE GENOMIC DNA]</scope>
    <source>
        <strain evidence="2 3">MZ1T</strain>
    </source>
</reference>
<dbReference type="GO" id="GO:0004534">
    <property type="term" value="F:5'-3' RNA exonuclease activity"/>
    <property type="evidence" value="ECO:0007669"/>
    <property type="project" value="TreeGrafter"/>
</dbReference>
<dbReference type="CDD" id="cd07438">
    <property type="entry name" value="PHP_HisPPase_AMP"/>
    <property type="match status" value="1"/>
</dbReference>
<gene>
    <name evidence="2" type="ordered locus">Tmz1t_1683</name>
</gene>
<dbReference type="InterPro" id="IPR003141">
    <property type="entry name" value="Pol/His_phosphatase_N"/>
</dbReference>
<reference evidence="3" key="1">
    <citation type="submission" date="2009-05" db="EMBL/GenBank/DDBJ databases">
        <title>Complete sequence of chromosome of Thauera sp. MZ1T.</title>
        <authorList>
            <consortium name="US DOE Joint Genome Institute"/>
            <person name="Lucas S."/>
            <person name="Copeland A."/>
            <person name="Lapidus A."/>
            <person name="Glavina del Rio T."/>
            <person name="Dalin E."/>
            <person name="Tice H."/>
            <person name="Bruce D."/>
            <person name="Goodwin L."/>
            <person name="Pitluck S."/>
            <person name="Sims D."/>
            <person name="Brettin T."/>
            <person name="Detter J.C."/>
            <person name="Han C."/>
            <person name="Larimer F."/>
            <person name="Land M."/>
            <person name="Hauser L."/>
            <person name="Kyrpides N."/>
            <person name="Mikhailova N."/>
            <person name="Sayler G.S."/>
        </authorList>
    </citation>
    <scope>NUCLEOTIDE SEQUENCE [LARGE SCALE GENOMIC DNA]</scope>
    <source>
        <strain evidence="3">MZ1T</strain>
    </source>
</reference>
<feature type="domain" description="Polymerase/histidinol phosphatase N-terminal" evidence="1">
    <location>
        <begin position="14"/>
        <end position="79"/>
    </location>
</feature>
<dbReference type="RefSeq" id="WP_012585145.1">
    <property type="nucleotide sequence ID" value="NC_011662.2"/>
</dbReference>
<dbReference type="InterPro" id="IPR004013">
    <property type="entry name" value="PHP_dom"/>
</dbReference>
<organism evidence="2 3">
    <name type="scientific">Thauera aminoaromatica</name>
    <dbReference type="NCBI Taxonomy" id="164330"/>
    <lineage>
        <taxon>Bacteria</taxon>
        <taxon>Pseudomonadati</taxon>
        <taxon>Pseudomonadota</taxon>
        <taxon>Betaproteobacteria</taxon>
        <taxon>Rhodocyclales</taxon>
        <taxon>Zoogloeaceae</taxon>
        <taxon>Thauera</taxon>
    </lineage>
</organism>
<sequence>MSVPSASRLHALNVDLHCHSSVSDGWLEPEALVLRAIANGVELLALTDHDELGGIASAQLVARAHGLAFVPGVEISVSFAGETVHIVGLGVDPGSAELCAGLAALRAGRDGRARRIGDELARVGIPDAFAGACRFARNPALVSRAHFARHLVASGVMPDVKTVFDHYLVRGKPGFVEHRWATLEQAVGWIRAAGGIAVVAHPARYRLSSVAMGELFDRFVAAGGEAVEVVAGAHTEDEMRRFASLARQRGLLASRASDFHGVQESMVDVGRCNPLPADLEPVWSRLQATTAALAAAASSAR</sequence>
<keyword evidence="3" id="KW-1185">Reference proteome</keyword>
<dbReference type="InterPro" id="IPR052018">
    <property type="entry name" value="PHP_domain"/>
</dbReference>
<dbReference type="KEGG" id="tmz:Tmz1t_1683"/>
<dbReference type="EMBL" id="CP001281">
    <property type="protein sequence ID" value="ACK54438.1"/>
    <property type="molecule type" value="Genomic_DNA"/>
</dbReference>
<dbReference type="Pfam" id="PF02811">
    <property type="entry name" value="PHP"/>
    <property type="match status" value="1"/>
</dbReference>
<dbReference type="Gene3D" id="1.10.150.650">
    <property type="match status" value="1"/>
</dbReference>
<dbReference type="OrthoDB" id="9804333at2"/>
<proteinExistence type="predicted"/>
<evidence type="ECO:0000313" key="2">
    <source>
        <dbReference type="EMBL" id="ACK54438.1"/>
    </source>
</evidence>
<accession>C4ZJQ6</accession>
<dbReference type="InterPro" id="IPR016195">
    <property type="entry name" value="Pol/histidinol_Pase-like"/>
</dbReference>
<dbReference type="SUPFAM" id="SSF89550">
    <property type="entry name" value="PHP domain-like"/>
    <property type="match status" value="1"/>
</dbReference>
<dbReference type="PANTHER" id="PTHR42924:SF3">
    <property type="entry name" value="POLYMERASE_HISTIDINOL PHOSPHATASE N-TERMINAL DOMAIN-CONTAINING PROTEIN"/>
    <property type="match status" value="1"/>
</dbReference>
<dbReference type="SMART" id="SM00481">
    <property type="entry name" value="POLIIIAc"/>
    <property type="match status" value="1"/>
</dbReference>
<dbReference type="InterPro" id="IPR049742">
    <property type="entry name" value="35NBP"/>
</dbReference>
<dbReference type="eggNOG" id="COG0613">
    <property type="taxonomic scope" value="Bacteria"/>
</dbReference>
<dbReference type="GO" id="GO:0035312">
    <property type="term" value="F:5'-3' DNA exonuclease activity"/>
    <property type="evidence" value="ECO:0007669"/>
    <property type="project" value="TreeGrafter"/>
</dbReference>